<comment type="similarity">
    <text evidence="1">Belongs to the peptidase S12 family.</text>
</comment>
<organism evidence="4 5">
    <name type="scientific">Fusarium pseudograminearum (strain CS3096)</name>
    <name type="common">Wheat and barley crown-rot fungus</name>
    <dbReference type="NCBI Taxonomy" id="1028729"/>
    <lineage>
        <taxon>Eukaryota</taxon>
        <taxon>Fungi</taxon>
        <taxon>Dikarya</taxon>
        <taxon>Ascomycota</taxon>
        <taxon>Pezizomycotina</taxon>
        <taxon>Sordariomycetes</taxon>
        <taxon>Hypocreomycetidae</taxon>
        <taxon>Hypocreales</taxon>
        <taxon>Nectriaceae</taxon>
        <taxon>Fusarium</taxon>
    </lineage>
</organism>
<evidence type="ECO:0008006" key="6">
    <source>
        <dbReference type="Google" id="ProtNLM"/>
    </source>
</evidence>
<dbReference type="KEGG" id="fpu:FPSE_04067"/>
<evidence type="ECO:0000259" key="2">
    <source>
        <dbReference type="Pfam" id="PF00144"/>
    </source>
</evidence>
<protein>
    <recommendedName>
        <fullName evidence="6">Beta-lactamase-related domain-containing protein</fullName>
    </recommendedName>
</protein>
<dbReference type="InterPro" id="IPR001466">
    <property type="entry name" value="Beta-lactam-related"/>
</dbReference>
<dbReference type="RefSeq" id="XP_009255460.1">
    <property type="nucleotide sequence ID" value="XM_009257185.1"/>
</dbReference>
<evidence type="ECO:0000313" key="5">
    <source>
        <dbReference type="Proteomes" id="UP000007978"/>
    </source>
</evidence>
<feature type="domain" description="Peptidase S12 Pab87-related C-terminal" evidence="3">
    <location>
        <begin position="424"/>
        <end position="523"/>
    </location>
</feature>
<dbReference type="OrthoDB" id="10250282at2759"/>
<dbReference type="InterPro" id="IPR012338">
    <property type="entry name" value="Beta-lactam/transpept-like"/>
</dbReference>
<dbReference type="InterPro" id="IPR050491">
    <property type="entry name" value="AmpC-like"/>
</dbReference>
<sequence length="539" mass="59822">MENENGTATAEILTGIESYFPIICDKSGAPGLSLSVTARGKDAYTKHFGFRDVDAQKVPDGSTTYFIGSLTKAMTSATVGILVEEGKLEWSTRIASVLPELEDAFDGLGSLFTITDLLSHRTGVARSDGLWLQRAGNILLDKSTGIQTWTAQPRVRHFRTEYLYSNYAYDMVGRAIEKIEGKSLGACFKEKLFDPLGMTRTSAYDLPSNNNAAKAYFTLKDGSPVEVPIPTISDQTLMAAAGSVRSCTDDLAKFYTNFMHAANHQTVNDTTSTPASPFKQLKHILHPHNHLGDAPISEQSYGLGWGRVVLPAVLGAFNYNKHLVHTMPEIGAGSPNRLTIYHGGSMQGFTCCVYLLPETETAIIALQNSTGLGDACDWISQMIINQLSGPGRKHMNFKRLAYMAARKGTKLADWINIHLKNRRGKGTKPLELKAYTGKYWNQLHNFHIDVSVDDDGDLLMTFQGMKDESYKLRHHHHDSFVWNLSHDETAKQGRFQTRPWVSYLIEFDCGDESGADGLRWKYDADHESPAFFSLEEGSR</sequence>
<reference evidence="4 5" key="1">
    <citation type="journal article" date="2012" name="PLoS Pathog.">
        <title>Comparative pathogenomics reveals horizontally acquired novel virulence genes in fungi infecting cereal hosts.</title>
        <authorList>
            <person name="Gardiner D.M."/>
            <person name="McDonald M.C."/>
            <person name="Covarelli L."/>
            <person name="Solomon P.S."/>
            <person name="Rusu A.G."/>
            <person name="Marshall M."/>
            <person name="Kazan K."/>
            <person name="Chakraborty S."/>
            <person name="McDonald B.A."/>
            <person name="Manners J.M."/>
        </authorList>
    </citation>
    <scope>NUCLEOTIDE SEQUENCE [LARGE SCALE GENOMIC DNA]</scope>
    <source>
        <strain evidence="4 5">CS3096</strain>
    </source>
</reference>
<proteinExistence type="inferred from homology"/>
<dbReference type="Gene3D" id="3.40.710.10">
    <property type="entry name" value="DD-peptidase/beta-lactamase superfamily"/>
    <property type="match status" value="1"/>
</dbReference>
<dbReference type="eggNOG" id="ENOG502QQBX">
    <property type="taxonomic scope" value="Eukaryota"/>
</dbReference>
<dbReference type="Gene3D" id="2.40.128.600">
    <property type="match status" value="1"/>
</dbReference>
<keyword evidence="5" id="KW-1185">Reference proteome</keyword>
<dbReference type="SUPFAM" id="SSF56601">
    <property type="entry name" value="beta-lactamase/transpeptidase-like"/>
    <property type="match status" value="1"/>
</dbReference>
<feature type="domain" description="Beta-lactamase-related" evidence="2">
    <location>
        <begin position="27"/>
        <end position="374"/>
    </location>
</feature>
<dbReference type="PANTHER" id="PTHR46825:SF14">
    <property type="entry name" value="BETA-LACTAMASE-RELATED DOMAIN-CONTAINING PROTEIN"/>
    <property type="match status" value="1"/>
</dbReference>
<dbReference type="EMBL" id="AFNW01000081">
    <property type="protein sequence ID" value="EKJ75887.1"/>
    <property type="molecule type" value="Genomic_DNA"/>
</dbReference>
<dbReference type="AlphaFoldDB" id="K3VLS8"/>
<dbReference type="HOGENOM" id="CLU_020027_14_2_1"/>
<evidence type="ECO:0000313" key="4">
    <source>
        <dbReference type="EMBL" id="EKJ75887.1"/>
    </source>
</evidence>
<dbReference type="PANTHER" id="PTHR46825">
    <property type="entry name" value="D-ALANYL-D-ALANINE-CARBOXYPEPTIDASE/ENDOPEPTIDASE AMPH"/>
    <property type="match status" value="1"/>
</dbReference>
<accession>K3VLS8</accession>
<comment type="caution">
    <text evidence="4">The sequence shown here is derived from an EMBL/GenBank/DDBJ whole genome shotgun (WGS) entry which is preliminary data.</text>
</comment>
<dbReference type="InterPro" id="IPR021860">
    <property type="entry name" value="Peptidase_S12_Pab87-rel_C"/>
</dbReference>
<dbReference type="Pfam" id="PF00144">
    <property type="entry name" value="Beta-lactamase"/>
    <property type="match status" value="1"/>
</dbReference>
<dbReference type="GeneID" id="20362685"/>
<gene>
    <name evidence="4" type="ORF">FPSE_04067</name>
</gene>
<dbReference type="Proteomes" id="UP000007978">
    <property type="component" value="Chromosome 3"/>
</dbReference>
<evidence type="ECO:0000256" key="1">
    <source>
        <dbReference type="ARBA" id="ARBA00038215"/>
    </source>
</evidence>
<name>K3VLS8_FUSPC</name>
<evidence type="ECO:0000259" key="3">
    <source>
        <dbReference type="Pfam" id="PF11954"/>
    </source>
</evidence>
<dbReference type="Pfam" id="PF11954">
    <property type="entry name" value="DUF3471"/>
    <property type="match status" value="1"/>
</dbReference>